<evidence type="ECO:0000313" key="1">
    <source>
        <dbReference type="EMBL" id="EDZ39049.1"/>
    </source>
</evidence>
<protein>
    <submittedName>
        <fullName evidence="1">Uncharacterized protein</fullName>
    </submittedName>
</protein>
<organism evidence="1">
    <name type="scientific">Leptospirillum sp. Group II '5-way CG'</name>
    <dbReference type="NCBI Taxonomy" id="419541"/>
    <lineage>
        <taxon>Bacteria</taxon>
        <taxon>Pseudomonadati</taxon>
        <taxon>Nitrospirota</taxon>
        <taxon>Nitrospiria</taxon>
        <taxon>Nitrospirales</taxon>
        <taxon>Nitrospiraceae</taxon>
        <taxon>Leptospirillum</taxon>
    </lineage>
</organism>
<accession>B6AP63</accession>
<sequence>MGGLCLNFDIALAFQGDVSVRSRRTLRKDTDGDGEEAHRNNWRGRTRGLRIKAQKMMQPTPFYLAFPIY</sequence>
<reference evidence="1" key="2">
    <citation type="journal article" date="2008" name="PLoS Biol.">
        <title>Population genomic analysis of strain variation in Leptospirillum group II bacteria involved in acid mine drainage formation.</title>
        <authorList>
            <person name="Simmons S.L."/>
            <person name="Dibartolo G."/>
            <person name="Denef V.J."/>
            <person name="Goltsman D.S."/>
            <person name="Thelen M.P."/>
            <person name="Banfield J.F."/>
        </authorList>
    </citation>
    <scope>NUCLEOTIDE SEQUENCE [LARGE SCALE GENOMIC DNA]</scope>
</reference>
<name>B6AP63_9BACT</name>
<proteinExistence type="predicted"/>
<gene>
    <name evidence="1" type="ORF">CGL2_10284003</name>
</gene>
<reference evidence="1" key="1">
    <citation type="journal article" date="2004" name="Nature">
        <title>Community structure and metabolism through reconstruction of microbial genomes from the environment.</title>
        <authorList>
            <person name="Tyson G.W."/>
            <person name="Chapman J."/>
            <person name="Hugenholtz P."/>
            <person name="Allen E.E."/>
            <person name="Ram R.J."/>
            <person name="Richardson P.M."/>
            <person name="Solovyev V.V."/>
            <person name="Rubin E.M."/>
            <person name="Rokhsar D.S."/>
            <person name="Banfield J.F."/>
        </authorList>
    </citation>
    <scope>NUCLEOTIDE SEQUENCE [LARGE SCALE GENOMIC DNA]</scope>
</reference>
<dbReference type="EMBL" id="DS995260">
    <property type="protein sequence ID" value="EDZ39049.1"/>
    <property type="molecule type" value="Genomic_DNA"/>
</dbReference>
<dbReference type="AlphaFoldDB" id="B6AP63"/>